<dbReference type="AlphaFoldDB" id="A0A1I4X8W0"/>
<organism evidence="2 3">
    <name type="scientific">Dokdonella immobilis</name>
    <dbReference type="NCBI Taxonomy" id="578942"/>
    <lineage>
        <taxon>Bacteria</taxon>
        <taxon>Pseudomonadati</taxon>
        <taxon>Pseudomonadota</taxon>
        <taxon>Gammaproteobacteria</taxon>
        <taxon>Lysobacterales</taxon>
        <taxon>Rhodanobacteraceae</taxon>
        <taxon>Dokdonella</taxon>
    </lineage>
</organism>
<keyword evidence="3" id="KW-1185">Reference proteome</keyword>
<gene>
    <name evidence="2" type="ORF">SAMN05216289_10874</name>
</gene>
<dbReference type="STRING" id="578942.SAMN05216289_10874"/>
<accession>A0A1I4X8W0</accession>
<proteinExistence type="predicted"/>
<reference evidence="2 3" key="1">
    <citation type="submission" date="2016-10" db="EMBL/GenBank/DDBJ databases">
        <authorList>
            <person name="de Groot N.N."/>
        </authorList>
    </citation>
    <scope>NUCLEOTIDE SEQUENCE [LARGE SCALE GENOMIC DNA]</scope>
    <source>
        <strain evidence="2 3">CGMCC 1.7659</strain>
    </source>
</reference>
<dbReference type="RefSeq" id="WP_092406779.1">
    <property type="nucleotide sequence ID" value="NZ_FOVF01000008.1"/>
</dbReference>
<dbReference type="OrthoDB" id="8907219at2"/>
<evidence type="ECO:0008006" key="4">
    <source>
        <dbReference type="Google" id="ProtNLM"/>
    </source>
</evidence>
<sequence>MIRIALAFALFILAGALTPSSVRADSGADASFQGELKSILARGLESKRGIVFHINGQEVAGVVKRILSDAVIVANQQNATVLIRLDRIDAVALD</sequence>
<evidence type="ECO:0000313" key="2">
    <source>
        <dbReference type="EMBL" id="SFN21993.1"/>
    </source>
</evidence>
<feature type="signal peptide" evidence="1">
    <location>
        <begin position="1"/>
        <end position="24"/>
    </location>
</feature>
<dbReference type="Proteomes" id="UP000198575">
    <property type="component" value="Unassembled WGS sequence"/>
</dbReference>
<feature type="chain" id="PRO_5011612990" description="MSHA biogenesis protein MshK" evidence="1">
    <location>
        <begin position="25"/>
        <end position="94"/>
    </location>
</feature>
<name>A0A1I4X8W0_9GAMM</name>
<evidence type="ECO:0000256" key="1">
    <source>
        <dbReference type="SAM" id="SignalP"/>
    </source>
</evidence>
<dbReference type="EMBL" id="FOVF01000008">
    <property type="protein sequence ID" value="SFN21993.1"/>
    <property type="molecule type" value="Genomic_DNA"/>
</dbReference>
<evidence type="ECO:0000313" key="3">
    <source>
        <dbReference type="Proteomes" id="UP000198575"/>
    </source>
</evidence>
<keyword evidence="1" id="KW-0732">Signal</keyword>
<protein>
    <recommendedName>
        <fullName evidence="4">MSHA biogenesis protein MshK</fullName>
    </recommendedName>
</protein>